<dbReference type="Proteomes" id="UP000003240">
    <property type="component" value="Unassembled WGS sequence"/>
</dbReference>
<protein>
    <submittedName>
        <fullName evidence="2">Beta-lactamase</fullName>
    </submittedName>
</protein>
<dbReference type="EMBL" id="AFGF01000166">
    <property type="protein sequence ID" value="EGO62803.1"/>
    <property type="molecule type" value="Genomic_DNA"/>
</dbReference>
<dbReference type="GO" id="GO:0008800">
    <property type="term" value="F:beta-lactamase activity"/>
    <property type="evidence" value="ECO:0007669"/>
    <property type="project" value="InterPro"/>
</dbReference>
<dbReference type="OrthoDB" id="9775096at2"/>
<dbReference type="eggNOG" id="COG2367">
    <property type="taxonomic scope" value="Bacteria"/>
</dbReference>
<dbReference type="Pfam" id="PF13354">
    <property type="entry name" value="Beta-lactamase2"/>
    <property type="match status" value="1"/>
</dbReference>
<dbReference type="InterPro" id="IPR045155">
    <property type="entry name" value="Beta-lactam_cat"/>
</dbReference>
<dbReference type="PANTHER" id="PTHR35333">
    <property type="entry name" value="BETA-LACTAMASE"/>
    <property type="match status" value="1"/>
</dbReference>
<accession>F7NMC7</accession>
<proteinExistence type="predicted"/>
<comment type="caution">
    <text evidence="2">The sequence shown here is derived from an EMBL/GenBank/DDBJ whole genome shotgun (WGS) entry which is preliminary data.</text>
</comment>
<evidence type="ECO:0000259" key="1">
    <source>
        <dbReference type="Pfam" id="PF13354"/>
    </source>
</evidence>
<dbReference type="PANTHER" id="PTHR35333:SF3">
    <property type="entry name" value="BETA-LACTAMASE-TYPE TRANSPEPTIDASE FOLD CONTAINING PROTEIN"/>
    <property type="match status" value="1"/>
</dbReference>
<evidence type="ECO:0000313" key="2">
    <source>
        <dbReference type="EMBL" id="EGO62803.1"/>
    </source>
</evidence>
<dbReference type="GO" id="GO:0046677">
    <property type="term" value="P:response to antibiotic"/>
    <property type="evidence" value="ECO:0007669"/>
    <property type="project" value="InterPro"/>
</dbReference>
<reference evidence="2 3" key="1">
    <citation type="journal article" date="2011" name="EMBO J.">
        <title>Structural diversity of bacterial flagellar motors.</title>
        <authorList>
            <person name="Chen S."/>
            <person name="Beeby M."/>
            <person name="Murphy G.E."/>
            <person name="Leadbetter J.R."/>
            <person name="Hendrixson D.R."/>
            <person name="Briegel A."/>
            <person name="Li Z."/>
            <person name="Shi J."/>
            <person name="Tocheva E.I."/>
            <person name="Muller A."/>
            <person name="Dobro M.J."/>
            <person name="Jensen G.J."/>
        </authorList>
    </citation>
    <scope>NUCLEOTIDE SEQUENCE [LARGE SCALE GENOMIC DNA]</scope>
    <source>
        <strain evidence="2 3">DSM 6540</strain>
    </source>
</reference>
<dbReference type="RefSeq" id="WP_004097614.1">
    <property type="nucleotide sequence ID" value="NZ_AFGF01000166.1"/>
</dbReference>
<dbReference type="InterPro" id="IPR000871">
    <property type="entry name" value="Beta-lactam_class-A"/>
</dbReference>
<dbReference type="Gene3D" id="3.40.710.10">
    <property type="entry name" value="DD-peptidase/beta-lactamase superfamily"/>
    <property type="match status" value="1"/>
</dbReference>
<dbReference type="AlphaFoldDB" id="F7NMC7"/>
<evidence type="ECO:0000313" key="3">
    <source>
        <dbReference type="Proteomes" id="UP000003240"/>
    </source>
</evidence>
<organism evidence="2 3">
    <name type="scientific">Acetonema longum DSM 6540</name>
    <dbReference type="NCBI Taxonomy" id="1009370"/>
    <lineage>
        <taxon>Bacteria</taxon>
        <taxon>Bacillati</taxon>
        <taxon>Bacillota</taxon>
        <taxon>Negativicutes</taxon>
        <taxon>Acetonemataceae</taxon>
        <taxon>Acetonema</taxon>
    </lineage>
</organism>
<sequence>MSLPPSRLAPLAGLIQDRIQKEPGFYSLAVSLPDTQDRISINSRRMSSASLIKIYIMTETLRQAKEGILALDELLTVTAANRVGGAGELEFAAYGSQYTILHLVEVMITESDNTATNLLIDRIGMDSVNRCMAGLNAADTELARRMMDFAARQEGRDNYTSVTDMVSVLERLYHRCCLDPFCDSVMLAILKQQQDRVKIPLYLPPGTVVAHKTGELDYTEHDAGIVYGSKHSYAVAIMAEQLMDVAYGRHVIANMSKLIFEYIQELP</sequence>
<dbReference type="GO" id="GO:0030655">
    <property type="term" value="P:beta-lactam antibiotic catabolic process"/>
    <property type="evidence" value="ECO:0007669"/>
    <property type="project" value="InterPro"/>
</dbReference>
<feature type="domain" description="Beta-lactamase class A catalytic" evidence="1">
    <location>
        <begin position="33"/>
        <end position="238"/>
    </location>
</feature>
<dbReference type="InterPro" id="IPR012338">
    <property type="entry name" value="Beta-lactam/transpept-like"/>
</dbReference>
<gene>
    <name evidence="2" type="ORF">ALO_16327</name>
</gene>
<dbReference type="SUPFAM" id="SSF56601">
    <property type="entry name" value="beta-lactamase/transpeptidase-like"/>
    <property type="match status" value="1"/>
</dbReference>
<name>F7NMC7_9FIRM</name>
<dbReference type="STRING" id="1009370.ALO_16327"/>
<keyword evidence="3" id="KW-1185">Reference proteome</keyword>